<feature type="domain" description="HTH araC/xylS-type" evidence="4">
    <location>
        <begin position="216"/>
        <end position="315"/>
    </location>
</feature>
<dbReference type="InterPro" id="IPR018060">
    <property type="entry name" value="HTH_AraC"/>
</dbReference>
<dbReference type="PROSITE" id="PS01124">
    <property type="entry name" value="HTH_ARAC_FAMILY_2"/>
    <property type="match status" value="1"/>
</dbReference>
<dbReference type="InterPro" id="IPR009057">
    <property type="entry name" value="Homeodomain-like_sf"/>
</dbReference>
<dbReference type="RefSeq" id="WP_095746874.1">
    <property type="nucleotide sequence ID" value="NZ_CP023284.1"/>
</dbReference>
<accession>A0A250DR07</accession>
<sequence length="320" mass="35275">MTELLHFSRQLTAEAQAQASGVGAWDQHYEQLSNGRFEGLAEDLHLDFVQVFHERANQTVLQRGRGRPGAIAFALTETAAPGSWYCGHDLGGRQLSALPPRGEFELLAGAGMDLMAVCVDTEPLAKLATTLFGPDFELRMPAPAPVQHPGFDETAFTRLLGAALSLARDNLAQLEQPAARHMLSLSLADAVLQCMGSKAFEARLPASTAARRHIVAKAREYMQAHADEPISVPDLCAATGVSRRSLQYAFEDVLHLSPVTYLRVMRLNRVRCEMQACREDTIGDIAARWGFWHLSRFAIDYARLFGELPSATRARWFAKS</sequence>
<dbReference type="InterPro" id="IPR050204">
    <property type="entry name" value="AraC_XylS_family_regulators"/>
</dbReference>
<dbReference type="PANTHER" id="PTHR46796:SF12">
    <property type="entry name" value="HTH-TYPE DNA-BINDING TRANSCRIPTIONAL ACTIVATOR EUTR"/>
    <property type="match status" value="1"/>
</dbReference>
<dbReference type="Pfam" id="PF12833">
    <property type="entry name" value="HTH_18"/>
    <property type="match status" value="1"/>
</dbReference>
<dbReference type="Proteomes" id="UP000217154">
    <property type="component" value="Chromosome"/>
</dbReference>
<dbReference type="Gene3D" id="1.10.10.60">
    <property type="entry name" value="Homeodomain-like"/>
    <property type="match status" value="1"/>
</dbReference>
<keyword evidence="1" id="KW-0805">Transcription regulation</keyword>
<name>A0A250DR07_9BURK</name>
<dbReference type="AlphaFoldDB" id="A0A250DR07"/>
<keyword evidence="3" id="KW-0804">Transcription</keyword>
<organism evidence="5 6">
    <name type="scientific">Variovorax boronicumulans</name>
    <dbReference type="NCBI Taxonomy" id="436515"/>
    <lineage>
        <taxon>Bacteria</taxon>
        <taxon>Pseudomonadati</taxon>
        <taxon>Pseudomonadota</taxon>
        <taxon>Betaproteobacteria</taxon>
        <taxon>Burkholderiales</taxon>
        <taxon>Comamonadaceae</taxon>
        <taxon>Variovorax</taxon>
    </lineage>
</organism>
<dbReference type="PANTHER" id="PTHR46796">
    <property type="entry name" value="HTH-TYPE TRANSCRIPTIONAL ACTIVATOR RHAS-RELATED"/>
    <property type="match status" value="1"/>
</dbReference>
<dbReference type="InterPro" id="IPR018062">
    <property type="entry name" value="HTH_AraC-typ_CS"/>
</dbReference>
<dbReference type="GO" id="GO:0003700">
    <property type="term" value="F:DNA-binding transcription factor activity"/>
    <property type="evidence" value="ECO:0007669"/>
    <property type="project" value="InterPro"/>
</dbReference>
<gene>
    <name evidence="5" type="ORF">CKY39_28975</name>
</gene>
<evidence type="ECO:0000256" key="1">
    <source>
        <dbReference type="ARBA" id="ARBA00023015"/>
    </source>
</evidence>
<dbReference type="KEGG" id="vbo:CKY39_28975"/>
<dbReference type="PROSITE" id="PS00041">
    <property type="entry name" value="HTH_ARAC_FAMILY_1"/>
    <property type="match status" value="1"/>
</dbReference>
<dbReference type="SMART" id="SM00342">
    <property type="entry name" value="HTH_ARAC"/>
    <property type="match status" value="1"/>
</dbReference>
<keyword evidence="2" id="KW-0238">DNA-binding</keyword>
<dbReference type="EMBL" id="CP023284">
    <property type="protein sequence ID" value="ATA56805.1"/>
    <property type="molecule type" value="Genomic_DNA"/>
</dbReference>
<evidence type="ECO:0000259" key="4">
    <source>
        <dbReference type="PROSITE" id="PS01124"/>
    </source>
</evidence>
<evidence type="ECO:0000256" key="3">
    <source>
        <dbReference type="ARBA" id="ARBA00023163"/>
    </source>
</evidence>
<reference evidence="5 6" key="1">
    <citation type="submission" date="2017-09" db="EMBL/GenBank/DDBJ databases">
        <title>The diverse metabolic capabilities of V. boronicumulans make it an excellent choice for continued studies on novel biodegradation.</title>
        <authorList>
            <person name="Sun S."/>
        </authorList>
    </citation>
    <scope>NUCLEOTIDE SEQUENCE [LARGE SCALE GENOMIC DNA]</scope>
    <source>
        <strain evidence="5 6">J1</strain>
    </source>
</reference>
<protein>
    <recommendedName>
        <fullName evidence="4">HTH araC/xylS-type domain-containing protein</fullName>
    </recommendedName>
</protein>
<evidence type="ECO:0000313" key="5">
    <source>
        <dbReference type="EMBL" id="ATA56805.1"/>
    </source>
</evidence>
<evidence type="ECO:0000256" key="2">
    <source>
        <dbReference type="ARBA" id="ARBA00023125"/>
    </source>
</evidence>
<proteinExistence type="predicted"/>
<evidence type="ECO:0000313" key="6">
    <source>
        <dbReference type="Proteomes" id="UP000217154"/>
    </source>
</evidence>
<dbReference type="SUPFAM" id="SSF46689">
    <property type="entry name" value="Homeodomain-like"/>
    <property type="match status" value="1"/>
</dbReference>
<dbReference type="GO" id="GO:0043565">
    <property type="term" value="F:sequence-specific DNA binding"/>
    <property type="evidence" value="ECO:0007669"/>
    <property type="project" value="InterPro"/>
</dbReference>